<gene>
    <name evidence="2" type="ORF">NDU88_001279</name>
</gene>
<accession>A0AAV7MSA3</accession>
<sequence length="279" mass="29959">MLIVVPLFSKTIAGFPKRAGLSWGRTIQVGAPPPTDQALSARAGPSGATARQLPALEEHEAQACSRQTDVPATVRAESGTESRFSLLADALSGRHSNMDAASLAGNPDIRAPETVKTVDGLRAARVVDERDAERHEGGTEEGPEKTEGRPTSREPRKLVVQDRRGTRRDVAQPESGTESRFSLLAAALSGRHSNMDAACLAGIPDIRAPETVKTDNGLRAVRVVDERDAKRHEGGTEEGPEKTEGRPTSREPRKPVVQDRIETGEEPEECELHHLPGGT</sequence>
<comment type="caution">
    <text evidence="2">The sequence shown here is derived from an EMBL/GenBank/DDBJ whole genome shotgun (WGS) entry which is preliminary data.</text>
</comment>
<feature type="compositionally biased region" description="Basic and acidic residues" evidence="1">
    <location>
        <begin position="225"/>
        <end position="263"/>
    </location>
</feature>
<evidence type="ECO:0000313" key="3">
    <source>
        <dbReference type="Proteomes" id="UP001066276"/>
    </source>
</evidence>
<proteinExistence type="predicted"/>
<feature type="compositionally biased region" description="Basic and acidic residues" evidence="1">
    <location>
        <begin position="270"/>
        <end position="279"/>
    </location>
</feature>
<reference evidence="2" key="1">
    <citation type="journal article" date="2022" name="bioRxiv">
        <title>Sequencing and chromosome-scale assembly of the giantPleurodeles waltlgenome.</title>
        <authorList>
            <person name="Brown T."/>
            <person name="Elewa A."/>
            <person name="Iarovenko S."/>
            <person name="Subramanian E."/>
            <person name="Araus A.J."/>
            <person name="Petzold A."/>
            <person name="Susuki M."/>
            <person name="Suzuki K.-i.T."/>
            <person name="Hayashi T."/>
            <person name="Toyoda A."/>
            <person name="Oliveira C."/>
            <person name="Osipova E."/>
            <person name="Leigh N.D."/>
            <person name="Simon A."/>
            <person name="Yun M.H."/>
        </authorList>
    </citation>
    <scope>NUCLEOTIDE SEQUENCE</scope>
    <source>
        <strain evidence="2">20211129_DDA</strain>
        <tissue evidence="2">Liver</tissue>
    </source>
</reference>
<keyword evidence="3" id="KW-1185">Reference proteome</keyword>
<feature type="region of interest" description="Disordered" evidence="1">
    <location>
        <begin position="32"/>
        <end position="51"/>
    </location>
</feature>
<evidence type="ECO:0000313" key="2">
    <source>
        <dbReference type="EMBL" id="KAJ1103858.1"/>
    </source>
</evidence>
<dbReference type="EMBL" id="JANPWB010000013">
    <property type="protein sequence ID" value="KAJ1103858.1"/>
    <property type="molecule type" value="Genomic_DNA"/>
</dbReference>
<name>A0AAV7MSA3_PLEWA</name>
<feature type="compositionally biased region" description="Basic and acidic residues" evidence="1">
    <location>
        <begin position="125"/>
        <end position="171"/>
    </location>
</feature>
<evidence type="ECO:0000256" key="1">
    <source>
        <dbReference type="SAM" id="MobiDB-lite"/>
    </source>
</evidence>
<dbReference type="Proteomes" id="UP001066276">
    <property type="component" value="Chromosome 9"/>
</dbReference>
<protein>
    <submittedName>
        <fullName evidence="2">Uncharacterized protein</fullName>
    </submittedName>
</protein>
<organism evidence="2 3">
    <name type="scientific">Pleurodeles waltl</name>
    <name type="common">Iberian ribbed newt</name>
    <dbReference type="NCBI Taxonomy" id="8319"/>
    <lineage>
        <taxon>Eukaryota</taxon>
        <taxon>Metazoa</taxon>
        <taxon>Chordata</taxon>
        <taxon>Craniata</taxon>
        <taxon>Vertebrata</taxon>
        <taxon>Euteleostomi</taxon>
        <taxon>Amphibia</taxon>
        <taxon>Batrachia</taxon>
        <taxon>Caudata</taxon>
        <taxon>Salamandroidea</taxon>
        <taxon>Salamandridae</taxon>
        <taxon>Pleurodelinae</taxon>
        <taxon>Pleurodeles</taxon>
    </lineage>
</organism>
<feature type="region of interest" description="Disordered" evidence="1">
    <location>
        <begin position="225"/>
        <end position="279"/>
    </location>
</feature>
<dbReference type="AlphaFoldDB" id="A0AAV7MSA3"/>
<feature type="region of interest" description="Disordered" evidence="1">
    <location>
        <begin position="122"/>
        <end position="178"/>
    </location>
</feature>